<dbReference type="InterPro" id="IPR005491">
    <property type="entry name" value="ENT_dom"/>
</dbReference>
<evidence type="ECO:0000313" key="5">
    <source>
        <dbReference type="EMBL" id="KAK2138344.1"/>
    </source>
</evidence>
<dbReference type="PANTHER" id="PTHR46599:SF3">
    <property type="entry name" value="PIGGYBAC TRANSPOSABLE ELEMENT-DERIVED PROTEIN 4"/>
    <property type="match status" value="1"/>
</dbReference>
<name>A0AAD9INU8_9ANNE</name>
<dbReference type="Pfam" id="PF03735">
    <property type="entry name" value="ENT"/>
    <property type="match status" value="1"/>
</dbReference>
<keyword evidence="2" id="KW-0539">Nucleus</keyword>
<dbReference type="EMBL" id="JAODUP010003246">
    <property type="protein sequence ID" value="KAK2138344.1"/>
    <property type="molecule type" value="Genomic_DNA"/>
</dbReference>
<feature type="compositionally biased region" description="Low complexity" evidence="3">
    <location>
        <begin position="127"/>
        <end position="140"/>
    </location>
</feature>
<dbReference type="SMART" id="SM01191">
    <property type="entry name" value="ENT"/>
    <property type="match status" value="2"/>
</dbReference>
<organism evidence="5 6">
    <name type="scientific">Paralvinella palmiformis</name>
    <dbReference type="NCBI Taxonomy" id="53620"/>
    <lineage>
        <taxon>Eukaryota</taxon>
        <taxon>Metazoa</taxon>
        <taxon>Spiralia</taxon>
        <taxon>Lophotrochozoa</taxon>
        <taxon>Annelida</taxon>
        <taxon>Polychaeta</taxon>
        <taxon>Sedentaria</taxon>
        <taxon>Canalipalpata</taxon>
        <taxon>Terebellida</taxon>
        <taxon>Terebelliformia</taxon>
        <taxon>Alvinellidae</taxon>
        <taxon>Paralvinella</taxon>
    </lineage>
</organism>
<dbReference type="SUPFAM" id="SSF158639">
    <property type="entry name" value="ENT-like"/>
    <property type="match status" value="2"/>
</dbReference>
<feature type="region of interest" description="Disordered" evidence="3">
    <location>
        <begin position="127"/>
        <end position="153"/>
    </location>
</feature>
<gene>
    <name evidence="5" type="ORF">LSH36_3257g00006</name>
</gene>
<dbReference type="Proteomes" id="UP001208570">
    <property type="component" value="Unassembled WGS sequence"/>
</dbReference>
<protein>
    <recommendedName>
        <fullName evidence="4">ENT domain-containing protein</fullName>
    </recommendedName>
</protein>
<dbReference type="Pfam" id="PF13843">
    <property type="entry name" value="DDE_Tnp_1_7"/>
    <property type="match status" value="1"/>
</dbReference>
<comment type="caution">
    <text evidence="5">The sequence shown here is derived from an EMBL/GenBank/DDBJ whole genome shotgun (WGS) entry which is preliminary data.</text>
</comment>
<feature type="domain" description="ENT" evidence="4">
    <location>
        <begin position="527"/>
        <end position="608"/>
    </location>
</feature>
<dbReference type="PANTHER" id="PTHR46599">
    <property type="entry name" value="PIGGYBAC TRANSPOSABLE ELEMENT-DERIVED PROTEIN 4"/>
    <property type="match status" value="1"/>
</dbReference>
<accession>A0AAD9INU8</accession>
<comment type="subcellular location">
    <subcellularLocation>
        <location evidence="1">Nucleus</location>
    </subcellularLocation>
</comment>
<dbReference type="Gene3D" id="1.10.1240.40">
    <property type="entry name" value="ENT domain"/>
    <property type="match status" value="2"/>
</dbReference>
<dbReference type="InterPro" id="IPR036142">
    <property type="entry name" value="ENT_dom-like_sf"/>
</dbReference>
<evidence type="ECO:0000256" key="1">
    <source>
        <dbReference type="ARBA" id="ARBA00004123"/>
    </source>
</evidence>
<dbReference type="InterPro" id="IPR029526">
    <property type="entry name" value="PGBD"/>
</dbReference>
<evidence type="ECO:0000313" key="6">
    <source>
        <dbReference type="Proteomes" id="UP001208570"/>
    </source>
</evidence>
<dbReference type="GO" id="GO:0005634">
    <property type="term" value="C:nucleus"/>
    <property type="evidence" value="ECO:0007669"/>
    <property type="project" value="UniProtKB-SubCell"/>
</dbReference>
<dbReference type="AlphaFoldDB" id="A0AAD9INU8"/>
<feature type="domain" description="ENT" evidence="4">
    <location>
        <begin position="28"/>
        <end position="121"/>
    </location>
</feature>
<keyword evidence="6" id="KW-1185">Reference proteome</keyword>
<evidence type="ECO:0000256" key="3">
    <source>
        <dbReference type="SAM" id="MobiDB-lite"/>
    </source>
</evidence>
<evidence type="ECO:0000256" key="2">
    <source>
        <dbReference type="ARBA" id="ARBA00023242"/>
    </source>
</evidence>
<sequence>MYESARHTSIMCSTNNWPLLLDLTKEESKRVLRNLELEAYASIVSAFRAQGDLNKQKKKLLQEIQHVLSVKMAASTSASDLSFDFAFDTDSEEEFGGFDSFDVEIAEKLVQDRRRAFDRESDDDFSISDLDISNSESGDSSSDDETMPVAPHECDWTDNLTDYPDIPFINQASVGVDNAEDCRKMSAEQLFGIFFTDYLFRLIVGETNRYAGQCRQHEPKKGRKHSEWYEVTVPELKTWLGLLLTMGLVQKKGRLGEYWSTHNLTQTPGFSVTMPRNRFLQILRYLHFVNNEDSSINKENKLWKVQNILDYINKRFRAAYHPRRELSIDETMLKFKGRLGIKQYIKSKPVKWGIKLFTIVESHTGYVLNLLPYVGKRVKTVVSKTTQIVLDVGKHYLNKGHRFFTDNYYTSIELMTKLEEENTLSCGTVNQNRSGLPKDAKKTCAVVKSLKRGDSLKRMKGRMLAVTWRDTRIVNVLCNVPGYLGDGSVRRRDRKGAQIIINRPSAIELYNTFMGGVDLSNQRVSSYRRHMKSLTWYLQVFFHIVQLSGVQAYLLHKEMNPGKSNNQFGFFLELIDGISTERHRAEIRRAVNDEKLATVADCIAGPDISSEWHIEGRRLVPIMPRLVPQTAFTMTADNIANQQAVKNLSMPAPAATGNKDSKLMLTSDMTLLMID</sequence>
<proteinExistence type="predicted"/>
<reference evidence="5" key="1">
    <citation type="journal article" date="2023" name="Mol. Biol. Evol.">
        <title>Third-Generation Sequencing Reveals the Adaptive Role of the Epigenome in Three Deep-Sea Polychaetes.</title>
        <authorList>
            <person name="Perez M."/>
            <person name="Aroh O."/>
            <person name="Sun Y."/>
            <person name="Lan Y."/>
            <person name="Juniper S.K."/>
            <person name="Young C.R."/>
            <person name="Angers B."/>
            <person name="Qian P.Y."/>
        </authorList>
    </citation>
    <scope>NUCLEOTIDE SEQUENCE</scope>
    <source>
        <strain evidence="5">P08H-3</strain>
    </source>
</reference>
<evidence type="ECO:0000259" key="4">
    <source>
        <dbReference type="SMART" id="SM01191"/>
    </source>
</evidence>